<gene>
    <name evidence="5" type="ORF">IAD22_05575</name>
</gene>
<evidence type="ECO:0000313" key="6">
    <source>
        <dbReference type="Proteomes" id="UP000824118"/>
    </source>
</evidence>
<dbReference type="PANTHER" id="PTHR10724:SF7">
    <property type="entry name" value="SMALL RIBOSOMAL SUBUNIT PROTEIN BS1C"/>
    <property type="match status" value="1"/>
</dbReference>
<dbReference type="Pfam" id="PF00575">
    <property type="entry name" value="S1"/>
    <property type="match status" value="1"/>
</dbReference>
<keyword evidence="3" id="KW-0687">Ribonucleoprotein</keyword>
<dbReference type="InterPro" id="IPR003029">
    <property type="entry name" value="S1_domain"/>
</dbReference>
<dbReference type="Gene3D" id="2.40.50.140">
    <property type="entry name" value="Nucleic acid-binding proteins"/>
    <property type="match status" value="2"/>
</dbReference>
<accession>A0A9D1S7T5</accession>
<dbReference type="InterPro" id="IPR012340">
    <property type="entry name" value="NA-bd_OB-fold"/>
</dbReference>
<dbReference type="Proteomes" id="UP000824118">
    <property type="component" value="Unassembled WGS sequence"/>
</dbReference>
<organism evidence="5 6">
    <name type="scientific">Candidatus Limousia pullorum</name>
    <dbReference type="NCBI Taxonomy" id="2840860"/>
    <lineage>
        <taxon>Bacteria</taxon>
        <taxon>Bacillati</taxon>
        <taxon>Bacillota</taxon>
        <taxon>Clostridia</taxon>
        <taxon>Eubacteriales</taxon>
        <taxon>Oscillospiraceae</taxon>
        <taxon>Oscillospiraceae incertae sedis</taxon>
        <taxon>Candidatus Limousia</taxon>
    </lineage>
</organism>
<protein>
    <submittedName>
        <fullName evidence="5">S1 RNA-binding domain-containing protein</fullName>
    </submittedName>
</protein>
<comment type="similarity">
    <text evidence="1">Belongs to the bacterial ribosomal protein bS1 family.</text>
</comment>
<dbReference type="InterPro" id="IPR050437">
    <property type="entry name" value="Ribos_protein_bS1-like"/>
</dbReference>
<evidence type="ECO:0000256" key="3">
    <source>
        <dbReference type="ARBA" id="ARBA00023274"/>
    </source>
</evidence>
<dbReference type="GO" id="GO:0006412">
    <property type="term" value="P:translation"/>
    <property type="evidence" value="ECO:0007669"/>
    <property type="project" value="TreeGrafter"/>
</dbReference>
<sequence length="309" mass="34132">MTAYLPEGNLINTEENRNSLKNLQTLGDAMREEKILEAVAVVCDAKHNLIVDLGGIKGIIPREEGAAGIKEGTVRDIAVISRVNRPVCFVITEITADENGSPLIVLSREKAQKKCMENYTSRLRKGDVIPAKITHLEQFGAFADIGCGIVALLPIDSISVSRIEHPKERFYSGMDIKAVVKSIENGRISLSHKELLGTWEENAQRFTPGETVTGIVRSVENYGAFVELSPNLAGLAETKEGVKVGQQASVYIKSIIPSKMKIKLIIIDTFPYSYSPHTPEYFFNGDRMESFMYSPEGCEKIICTDFSDN</sequence>
<dbReference type="AlphaFoldDB" id="A0A9D1S7T5"/>
<feature type="domain" description="S1 motif" evidence="4">
    <location>
        <begin position="209"/>
        <end position="240"/>
    </location>
</feature>
<reference evidence="5" key="2">
    <citation type="journal article" date="2021" name="PeerJ">
        <title>Extensive microbial diversity within the chicken gut microbiome revealed by metagenomics and culture.</title>
        <authorList>
            <person name="Gilroy R."/>
            <person name="Ravi A."/>
            <person name="Getino M."/>
            <person name="Pursley I."/>
            <person name="Horton D.L."/>
            <person name="Alikhan N.F."/>
            <person name="Baker D."/>
            <person name="Gharbi K."/>
            <person name="Hall N."/>
            <person name="Watson M."/>
            <person name="Adriaenssens E.M."/>
            <person name="Foster-Nyarko E."/>
            <person name="Jarju S."/>
            <person name="Secka A."/>
            <person name="Antonio M."/>
            <person name="Oren A."/>
            <person name="Chaudhuri R.R."/>
            <person name="La Ragione R."/>
            <person name="Hildebrand F."/>
            <person name="Pallen M.J."/>
        </authorList>
    </citation>
    <scope>NUCLEOTIDE SEQUENCE</scope>
    <source>
        <strain evidence="5">ChiGjej1B1-1684</strain>
    </source>
</reference>
<reference evidence="5" key="1">
    <citation type="submission" date="2020-10" db="EMBL/GenBank/DDBJ databases">
        <authorList>
            <person name="Gilroy R."/>
        </authorList>
    </citation>
    <scope>NUCLEOTIDE SEQUENCE</scope>
    <source>
        <strain evidence="5">ChiGjej1B1-1684</strain>
    </source>
</reference>
<comment type="caution">
    <text evidence="5">The sequence shown here is derived from an EMBL/GenBank/DDBJ whole genome shotgun (WGS) entry which is preliminary data.</text>
</comment>
<evidence type="ECO:0000259" key="4">
    <source>
        <dbReference type="PROSITE" id="PS50126"/>
    </source>
</evidence>
<dbReference type="PANTHER" id="PTHR10724">
    <property type="entry name" value="30S RIBOSOMAL PROTEIN S1"/>
    <property type="match status" value="1"/>
</dbReference>
<dbReference type="GO" id="GO:1990904">
    <property type="term" value="C:ribonucleoprotein complex"/>
    <property type="evidence" value="ECO:0007669"/>
    <property type="project" value="UniProtKB-KW"/>
</dbReference>
<dbReference type="GO" id="GO:0005840">
    <property type="term" value="C:ribosome"/>
    <property type="evidence" value="ECO:0007669"/>
    <property type="project" value="UniProtKB-KW"/>
</dbReference>
<evidence type="ECO:0000313" key="5">
    <source>
        <dbReference type="EMBL" id="HIU50464.1"/>
    </source>
</evidence>
<keyword evidence="2" id="KW-0689">Ribosomal protein</keyword>
<name>A0A9D1S7T5_9FIRM</name>
<dbReference type="GO" id="GO:0003735">
    <property type="term" value="F:structural constituent of ribosome"/>
    <property type="evidence" value="ECO:0007669"/>
    <property type="project" value="TreeGrafter"/>
</dbReference>
<dbReference type="SUPFAM" id="SSF50249">
    <property type="entry name" value="Nucleic acid-binding proteins"/>
    <property type="match status" value="2"/>
</dbReference>
<feature type="domain" description="S1 motif" evidence="4">
    <location>
        <begin position="126"/>
        <end position="193"/>
    </location>
</feature>
<evidence type="ECO:0000256" key="2">
    <source>
        <dbReference type="ARBA" id="ARBA00022980"/>
    </source>
</evidence>
<dbReference type="SMART" id="SM00316">
    <property type="entry name" value="S1"/>
    <property type="match status" value="3"/>
</dbReference>
<dbReference type="GO" id="GO:0003729">
    <property type="term" value="F:mRNA binding"/>
    <property type="evidence" value="ECO:0007669"/>
    <property type="project" value="TreeGrafter"/>
</dbReference>
<proteinExistence type="inferred from homology"/>
<evidence type="ECO:0000256" key="1">
    <source>
        <dbReference type="ARBA" id="ARBA00006767"/>
    </source>
</evidence>
<dbReference type="EMBL" id="DVNG01000084">
    <property type="protein sequence ID" value="HIU50464.1"/>
    <property type="molecule type" value="Genomic_DNA"/>
</dbReference>
<dbReference type="PROSITE" id="PS50126">
    <property type="entry name" value="S1"/>
    <property type="match status" value="2"/>
</dbReference>